<keyword evidence="3" id="KW-0804">Transcription</keyword>
<dbReference type="CDD" id="cd06267">
    <property type="entry name" value="PBP1_LacI_sugar_binding-like"/>
    <property type="match status" value="1"/>
</dbReference>
<dbReference type="GO" id="GO:0000976">
    <property type="term" value="F:transcription cis-regulatory region binding"/>
    <property type="evidence" value="ECO:0007669"/>
    <property type="project" value="TreeGrafter"/>
</dbReference>
<evidence type="ECO:0000313" key="6">
    <source>
        <dbReference type="Proteomes" id="UP000263900"/>
    </source>
</evidence>
<dbReference type="PANTHER" id="PTHR30146">
    <property type="entry name" value="LACI-RELATED TRANSCRIPTIONAL REPRESSOR"/>
    <property type="match status" value="1"/>
</dbReference>
<evidence type="ECO:0000256" key="1">
    <source>
        <dbReference type="ARBA" id="ARBA00023015"/>
    </source>
</evidence>
<dbReference type="InterPro" id="IPR010982">
    <property type="entry name" value="Lambda_DNA-bd_dom_sf"/>
</dbReference>
<dbReference type="Gene3D" id="3.40.50.2300">
    <property type="match status" value="2"/>
</dbReference>
<dbReference type="CDD" id="cd01392">
    <property type="entry name" value="HTH_LacI"/>
    <property type="match status" value="1"/>
</dbReference>
<evidence type="ECO:0000256" key="3">
    <source>
        <dbReference type="ARBA" id="ARBA00023163"/>
    </source>
</evidence>
<dbReference type="InterPro" id="IPR028082">
    <property type="entry name" value="Peripla_BP_I"/>
</dbReference>
<dbReference type="OrthoDB" id="667031at2"/>
<proteinExistence type="predicted"/>
<dbReference type="AlphaFoldDB" id="A0A3B7MKC6"/>
<keyword evidence="1" id="KW-0805">Transcription regulation</keyword>
<dbReference type="Gene3D" id="1.10.260.40">
    <property type="entry name" value="lambda repressor-like DNA-binding domains"/>
    <property type="match status" value="1"/>
</dbReference>
<sequence length="337" mass="37096">MANISMKMLAKELRLSVSTVSKVFTDSHEISEQTKEKVLALAKKLNYVPNPYASSLRKRQSKTIAVVLPEVADSFFSVAINGIESVAREKGYHVLIYLTHELLEREQAILTDFQSGRVDGVLISVSNETSTDQHITEMMQRGIPVVFFDRVCEETATTRITTNDRDSGYLAAQHLIEQGCKRIAYLTISESLSISRNRLTGCKQALAAHHLPFRDSDLVLCTDNEAENLAIIKALLEKKNGPDGIIASVEKLTAAVYLACKELKIAIPGKVKVISFSNQSTAPILNPSLTTITQPAFEMGKMAATVLFNSLRKTQAQLRSETIVVPSVLVTRESTGK</sequence>
<dbReference type="PROSITE" id="PS50932">
    <property type="entry name" value="HTH_LACI_2"/>
    <property type="match status" value="1"/>
</dbReference>
<dbReference type="KEGG" id="pseg:D3H65_05620"/>
<evidence type="ECO:0000313" key="5">
    <source>
        <dbReference type="EMBL" id="AXY73486.1"/>
    </source>
</evidence>
<accession>A0A3B7MKC6</accession>
<evidence type="ECO:0000259" key="4">
    <source>
        <dbReference type="PROSITE" id="PS50932"/>
    </source>
</evidence>
<feature type="domain" description="HTH lacI-type" evidence="4">
    <location>
        <begin position="4"/>
        <end position="58"/>
    </location>
</feature>
<dbReference type="Proteomes" id="UP000263900">
    <property type="component" value="Chromosome"/>
</dbReference>
<keyword evidence="2" id="KW-0238">DNA-binding</keyword>
<name>A0A3B7MKC6_9BACT</name>
<dbReference type="InterPro" id="IPR000843">
    <property type="entry name" value="HTH_LacI"/>
</dbReference>
<protein>
    <submittedName>
        <fullName evidence="5">LacI family transcriptional regulator</fullName>
    </submittedName>
</protein>
<dbReference type="Pfam" id="PF00356">
    <property type="entry name" value="LacI"/>
    <property type="match status" value="1"/>
</dbReference>
<dbReference type="GO" id="GO:0003700">
    <property type="term" value="F:DNA-binding transcription factor activity"/>
    <property type="evidence" value="ECO:0007669"/>
    <property type="project" value="TreeGrafter"/>
</dbReference>
<reference evidence="5 6" key="1">
    <citation type="submission" date="2018-09" db="EMBL/GenBank/DDBJ databases">
        <title>Genome sequencing of strain 6GH32-13.</title>
        <authorList>
            <person name="Weon H.-Y."/>
            <person name="Heo J."/>
            <person name="Kwon S.-W."/>
        </authorList>
    </citation>
    <scope>NUCLEOTIDE SEQUENCE [LARGE SCALE GENOMIC DNA]</scope>
    <source>
        <strain evidence="5 6">5GH32-13</strain>
    </source>
</reference>
<dbReference type="InterPro" id="IPR046335">
    <property type="entry name" value="LacI/GalR-like_sensor"/>
</dbReference>
<dbReference type="SUPFAM" id="SSF53822">
    <property type="entry name" value="Periplasmic binding protein-like I"/>
    <property type="match status" value="1"/>
</dbReference>
<dbReference type="Pfam" id="PF13377">
    <property type="entry name" value="Peripla_BP_3"/>
    <property type="match status" value="1"/>
</dbReference>
<keyword evidence="6" id="KW-1185">Reference proteome</keyword>
<dbReference type="PANTHER" id="PTHR30146:SF109">
    <property type="entry name" value="HTH-TYPE TRANSCRIPTIONAL REGULATOR GALS"/>
    <property type="match status" value="1"/>
</dbReference>
<gene>
    <name evidence="5" type="ORF">D3H65_05620</name>
</gene>
<evidence type="ECO:0000256" key="2">
    <source>
        <dbReference type="ARBA" id="ARBA00023125"/>
    </source>
</evidence>
<dbReference type="SMART" id="SM00354">
    <property type="entry name" value="HTH_LACI"/>
    <property type="match status" value="1"/>
</dbReference>
<dbReference type="SUPFAM" id="SSF47413">
    <property type="entry name" value="lambda repressor-like DNA-binding domains"/>
    <property type="match status" value="1"/>
</dbReference>
<organism evidence="5 6">
    <name type="scientific">Paraflavitalea soli</name>
    <dbReference type="NCBI Taxonomy" id="2315862"/>
    <lineage>
        <taxon>Bacteria</taxon>
        <taxon>Pseudomonadati</taxon>
        <taxon>Bacteroidota</taxon>
        <taxon>Chitinophagia</taxon>
        <taxon>Chitinophagales</taxon>
        <taxon>Chitinophagaceae</taxon>
        <taxon>Paraflavitalea</taxon>
    </lineage>
</organism>
<dbReference type="EMBL" id="CP032157">
    <property type="protein sequence ID" value="AXY73486.1"/>
    <property type="molecule type" value="Genomic_DNA"/>
</dbReference>